<reference evidence="6 7" key="1">
    <citation type="journal article" date="2019" name="Syst. Appl. Microbiol.">
        <title>Characterization of Bifidobacterium species in feaces of the Egyptian fruit bat: Description of B. vespertilionis sp. nov. and B. rousetti sp. nov.</title>
        <authorList>
            <person name="Modesto M."/>
            <person name="Satti M."/>
            <person name="Watanabe K."/>
            <person name="Puglisi E."/>
            <person name="Morelli L."/>
            <person name="Huang C.-H."/>
            <person name="Liou J.-S."/>
            <person name="Miyashita M."/>
            <person name="Tamura T."/>
            <person name="Saito S."/>
            <person name="Mori K."/>
            <person name="Huang L."/>
            <person name="Sciavilla P."/>
            <person name="Sandri C."/>
            <person name="Spiezio C."/>
            <person name="Vitali F."/>
            <person name="Cavalieri D."/>
            <person name="Perpetuini G."/>
            <person name="Tofalo R."/>
            <person name="Bonetti A."/>
            <person name="Arita M."/>
            <person name="Mattarelli P."/>
        </authorList>
    </citation>
    <scope>NUCLEOTIDE SEQUENCE [LARGE SCALE GENOMIC DNA]</scope>
    <source>
        <strain evidence="6 7">RST17</strain>
    </source>
</reference>
<protein>
    <submittedName>
        <fullName evidence="6">ABC transporter ATP-binding protein</fullName>
    </submittedName>
</protein>
<dbReference type="RefSeq" id="WP_150378411.1">
    <property type="nucleotide sequence ID" value="NZ_RZUH01000001.1"/>
</dbReference>
<name>A0A5M9ZPA8_9BIFI</name>
<comment type="caution">
    <text evidence="6">The sequence shown here is derived from an EMBL/GenBank/DDBJ whole genome shotgun (WGS) entry which is preliminary data.</text>
</comment>
<sequence>MLEVAHLGKRYPGADRMALHDVSFAVEQGQIVGLIGKNGAGKTTLLKILAKAQHPTRGTVRYNLQDLFARPGMLDDFGIMIVPVFYPHLSVVRNLEFYLDVHGKSACRRNIRPVLELVELWDSRDRKPAGFSFGMKQRMALAIALVADPKFMLLDEPFVGLDPDGILELVDVLARWARERGVTMIVSSHQLKELESLCDRYLYMENGTLADQFDGKQPEVTVIELRRSVDDPGSLRVRFPDALVPDAQGVHVEIASNSPMIGDVMAWLAEHCGIACVTVKPSRLDAYFGKG</sequence>
<keyword evidence="2" id="KW-0813">Transport</keyword>
<dbReference type="InterPro" id="IPR003593">
    <property type="entry name" value="AAA+_ATPase"/>
</dbReference>
<dbReference type="GO" id="GO:0016887">
    <property type="term" value="F:ATP hydrolysis activity"/>
    <property type="evidence" value="ECO:0007669"/>
    <property type="project" value="InterPro"/>
</dbReference>
<dbReference type="GO" id="GO:0005524">
    <property type="term" value="F:ATP binding"/>
    <property type="evidence" value="ECO:0007669"/>
    <property type="project" value="UniProtKB-KW"/>
</dbReference>
<comment type="similarity">
    <text evidence="1">Belongs to the ABC transporter superfamily.</text>
</comment>
<dbReference type="PROSITE" id="PS00211">
    <property type="entry name" value="ABC_TRANSPORTER_1"/>
    <property type="match status" value="1"/>
</dbReference>
<evidence type="ECO:0000259" key="5">
    <source>
        <dbReference type="PROSITE" id="PS50893"/>
    </source>
</evidence>
<dbReference type="InterPro" id="IPR003439">
    <property type="entry name" value="ABC_transporter-like_ATP-bd"/>
</dbReference>
<dbReference type="Gene3D" id="3.40.50.300">
    <property type="entry name" value="P-loop containing nucleotide triphosphate hydrolases"/>
    <property type="match status" value="1"/>
</dbReference>
<evidence type="ECO:0000256" key="4">
    <source>
        <dbReference type="ARBA" id="ARBA00022840"/>
    </source>
</evidence>
<feature type="domain" description="ABC transporter" evidence="5">
    <location>
        <begin position="2"/>
        <end position="231"/>
    </location>
</feature>
<evidence type="ECO:0000256" key="3">
    <source>
        <dbReference type="ARBA" id="ARBA00022741"/>
    </source>
</evidence>
<dbReference type="EMBL" id="RZUH01000001">
    <property type="protein sequence ID" value="KAA8829486.1"/>
    <property type="molecule type" value="Genomic_DNA"/>
</dbReference>
<evidence type="ECO:0000313" key="7">
    <source>
        <dbReference type="Proteomes" id="UP000410049"/>
    </source>
</evidence>
<keyword evidence="3" id="KW-0547">Nucleotide-binding</keyword>
<evidence type="ECO:0000313" key="6">
    <source>
        <dbReference type="EMBL" id="KAA8829486.1"/>
    </source>
</evidence>
<dbReference type="SUPFAM" id="SSF52540">
    <property type="entry name" value="P-loop containing nucleoside triphosphate hydrolases"/>
    <property type="match status" value="1"/>
</dbReference>
<evidence type="ECO:0000256" key="1">
    <source>
        <dbReference type="ARBA" id="ARBA00005417"/>
    </source>
</evidence>
<evidence type="ECO:0000256" key="2">
    <source>
        <dbReference type="ARBA" id="ARBA00022448"/>
    </source>
</evidence>
<organism evidence="6 7">
    <name type="scientific">Bifidobacterium myosotis</name>
    <dbReference type="NCBI Taxonomy" id="1630166"/>
    <lineage>
        <taxon>Bacteria</taxon>
        <taxon>Bacillati</taxon>
        <taxon>Actinomycetota</taxon>
        <taxon>Actinomycetes</taxon>
        <taxon>Bifidobacteriales</taxon>
        <taxon>Bifidobacteriaceae</taxon>
        <taxon>Bifidobacterium</taxon>
    </lineage>
</organism>
<dbReference type="Pfam" id="PF00005">
    <property type="entry name" value="ABC_tran"/>
    <property type="match status" value="1"/>
</dbReference>
<dbReference type="Proteomes" id="UP000410049">
    <property type="component" value="Unassembled WGS sequence"/>
</dbReference>
<dbReference type="SMART" id="SM00382">
    <property type="entry name" value="AAA"/>
    <property type="match status" value="1"/>
</dbReference>
<dbReference type="AlphaFoldDB" id="A0A5M9ZPA8"/>
<keyword evidence="4 6" id="KW-0067">ATP-binding</keyword>
<dbReference type="PANTHER" id="PTHR43335:SF11">
    <property type="entry name" value="ABC TRANSPORTER RELATED"/>
    <property type="match status" value="1"/>
</dbReference>
<dbReference type="InterPro" id="IPR017871">
    <property type="entry name" value="ABC_transporter-like_CS"/>
</dbReference>
<dbReference type="PANTHER" id="PTHR43335">
    <property type="entry name" value="ABC TRANSPORTER, ATP-BINDING PROTEIN"/>
    <property type="match status" value="1"/>
</dbReference>
<accession>A0A5M9ZPA8</accession>
<dbReference type="PROSITE" id="PS50893">
    <property type="entry name" value="ABC_TRANSPORTER_2"/>
    <property type="match status" value="1"/>
</dbReference>
<dbReference type="InterPro" id="IPR027417">
    <property type="entry name" value="P-loop_NTPase"/>
</dbReference>
<proteinExistence type="inferred from homology"/>
<gene>
    <name evidence="6" type="ORF">EMO91_00235</name>
</gene>